<accession>A0A317ED81</accession>
<keyword evidence="2" id="KW-1185">Reference proteome</keyword>
<dbReference type="Proteomes" id="UP000245461">
    <property type="component" value="Unassembled WGS sequence"/>
</dbReference>
<organism evidence="1 2">
    <name type="scientific">Zavarzinia aquatilis</name>
    <dbReference type="NCBI Taxonomy" id="2211142"/>
    <lineage>
        <taxon>Bacteria</taxon>
        <taxon>Pseudomonadati</taxon>
        <taxon>Pseudomonadota</taxon>
        <taxon>Alphaproteobacteria</taxon>
        <taxon>Rhodospirillales</taxon>
        <taxon>Zavarziniaceae</taxon>
        <taxon>Zavarzinia</taxon>
    </lineage>
</organism>
<gene>
    <name evidence="1" type="ORF">DKG74_04255</name>
</gene>
<protein>
    <submittedName>
        <fullName evidence="1">Uncharacterized protein</fullName>
    </submittedName>
</protein>
<proteinExistence type="predicted"/>
<dbReference type="EMBL" id="QGLE01000002">
    <property type="protein sequence ID" value="PWR24988.1"/>
    <property type="molecule type" value="Genomic_DNA"/>
</dbReference>
<sequence length="867" mass="94641">MARMKPVTRAACIAAARAVTGDKLNEWELNRVLDRVDEVRAKLGAETGAAGLNDKLENAIREEAEGIRIEAARQRRNAALTILKRDRLDNQIATMVGGGMNRPQAVLSLLEGSQQGIEMGRFSAGAVVKSWDNRLTGGLMAEVFEARPHLADIIDDDTLNLDIRREMHELRDGGTPGITGNDDAVHIARGFAAWAELARKSANRLGAVIGKLEGWAPQIHDAVKLIKAGQDKWIDAILPRLDLTRSFGKDATPESARTALADIYRTITTGVARAPNAAAKGEHQGPSRIARRLEHERELHFIDAAAQHEYQGQFGYGNIFAAMILHQRRAAAVIGQMDVFGPNPEVMIRSLLEAQKRALRDDPALDPARREKLVKRLDFDGSAIGDAYKELTGVTRQAVNITAARWFAGMRNFTMLSKYGSAIISAVPTDPVMAAAAGMFRGSGFFRTFTRQIAGFLDGRPKGERQQVAFLAGEGYQGLIEHILGTQHTLDGPVGYLSKMTTALFKWQGAQWWDDVLRATAARIVSADLALHAHRAWGELPPRFAHVLGLNGITAEKWEIIRTSVQRLDEGGTAYITPDRAGALADDAYLPLIADRLKAIAERMRGPDKDVKIAAARARLIAEARDEVLMDVQRFIADEVDYAHMRPDAASRRLALQGTRAGTRAGEVMRFITSGRSFMIAFTNRALGRAFFGGAGATRGQRAAGNWRHIGTLTAGLLLGGYAALTMKDVLKGRWPPRDPGDPATILAALVQGGGAGIFGDFLFADVSRFGNTVLDTAAGPAIGSASQLLQVILKVSHGDAKAADVLNAVINNAPFANIWWGRQAFDVLVLNSLREFVTPGTLRRQEQSMKRIYDQRFYLPRETIFK</sequence>
<comment type="caution">
    <text evidence="1">The sequence shown here is derived from an EMBL/GenBank/DDBJ whole genome shotgun (WGS) entry which is preliminary data.</text>
</comment>
<reference evidence="1 2" key="1">
    <citation type="submission" date="2018-05" db="EMBL/GenBank/DDBJ databases">
        <title>Zavarzinia sp. HR-AS.</title>
        <authorList>
            <person name="Lee Y."/>
            <person name="Jeon C.O."/>
        </authorList>
    </citation>
    <scope>NUCLEOTIDE SEQUENCE [LARGE SCALE GENOMIC DNA]</scope>
    <source>
        <strain evidence="1 2">HR-AS</strain>
    </source>
</reference>
<dbReference type="RefSeq" id="WP_109902983.1">
    <property type="nucleotide sequence ID" value="NZ_QGLE01000002.1"/>
</dbReference>
<evidence type="ECO:0000313" key="1">
    <source>
        <dbReference type="EMBL" id="PWR24988.1"/>
    </source>
</evidence>
<dbReference type="AlphaFoldDB" id="A0A317ED81"/>
<name>A0A317ED81_9PROT</name>
<evidence type="ECO:0000313" key="2">
    <source>
        <dbReference type="Proteomes" id="UP000245461"/>
    </source>
</evidence>
<dbReference type="OrthoDB" id="6576970at2"/>